<dbReference type="InterPro" id="IPR003056">
    <property type="entry name" value="GPCR_2_ADGRE2_ADGRE5"/>
</dbReference>
<evidence type="ECO:0000256" key="4">
    <source>
        <dbReference type="ARBA" id="ARBA00022692"/>
    </source>
</evidence>
<keyword evidence="10 15" id="KW-0472">Membrane</keyword>
<dbReference type="CDD" id="cd00054">
    <property type="entry name" value="EGF_CA"/>
    <property type="match status" value="2"/>
</dbReference>
<dbReference type="InterPro" id="IPR001881">
    <property type="entry name" value="EGF-like_Ca-bd_dom"/>
</dbReference>
<dbReference type="PROSITE" id="PS50221">
    <property type="entry name" value="GAIN_B"/>
    <property type="match status" value="1"/>
</dbReference>
<evidence type="ECO:0000256" key="3">
    <source>
        <dbReference type="ARBA" id="ARBA00022536"/>
    </source>
</evidence>
<feature type="transmembrane region" description="Helical" evidence="15">
    <location>
        <begin position="465"/>
        <end position="484"/>
    </location>
</feature>
<evidence type="ECO:0000256" key="6">
    <source>
        <dbReference type="ARBA" id="ARBA00022737"/>
    </source>
</evidence>
<dbReference type="PRINTS" id="PR01278">
    <property type="entry name" value="CD97PROTEIN"/>
</dbReference>
<proteinExistence type="predicted"/>
<evidence type="ECO:0000256" key="12">
    <source>
        <dbReference type="ARBA" id="ARBA00023180"/>
    </source>
</evidence>
<dbReference type="GO" id="GO:0005886">
    <property type="term" value="C:plasma membrane"/>
    <property type="evidence" value="ECO:0007669"/>
    <property type="project" value="UniProtKB-SubCell"/>
</dbReference>
<keyword evidence="12" id="KW-0325">Glycoprotein</keyword>
<dbReference type="Proteomes" id="UP001066276">
    <property type="component" value="Chromosome 4_1"/>
</dbReference>
<name>A0AAV7TA44_PLEWA</name>
<dbReference type="InterPro" id="IPR000832">
    <property type="entry name" value="GPCR_2_secretin-like"/>
</dbReference>
<dbReference type="SMART" id="SM00303">
    <property type="entry name" value="GPS"/>
    <property type="match status" value="1"/>
</dbReference>
<keyword evidence="4 15" id="KW-0812">Transmembrane</keyword>
<dbReference type="Pfam" id="PF00002">
    <property type="entry name" value="7tm_2"/>
    <property type="match status" value="1"/>
</dbReference>
<evidence type="ECO:0000256" key="13">
    <source>
        <dbReference type="PROSITE-ProRule" id="PRU00076"/>
    </source>
</evidence>
<keyword evidence="21" id="KW-1185">Reference proteome</keyword>
<dbReference type="GO" id="GO:0007166">
    <property type="term" value="P:cell surface receptor signaling pathway"/>
    <property type="evidence" value="ECO:0007669"/>
    <property type="project" value="InterPro"/>
</dbReference>
<feature type="transmembrane region" description="Helical" evidence="15">
    <location>
        <begin position="676"/>
        <end position="699"/>
    </location>
</feature>
<dbReference type="PROSITE" id="PS50261">
    <property type="entry name" value="G_PROTEIN_RECEP_F2_4"/>
    <property type="match status" value="1"/>
</dbReference>
<evidence type="ECO:0000256" key="2">
    <source>
        <dbReference type="ARBA" id="ARBA00022475"/>
    </source>
</evidence>
<dbReference type="Gene3D" id="1.20.1070.10">
    <property type="entry name" value="Rhodopsin 7-helix transmembrane proteins"/>
    <property type="match status" value="1"/>
</dbReference>
<evidence type="ECO:0000259" key="19">
    <source>
        <dbReference type="PROSITE" id="PS50261"/>
    </source>
</evidence>
<dbReference type="InterPro" id="IPR018097">
    <property type="entry name" value="EGF_Ca-bd_CS"/>
</dbReference>
<evidence type="ECO:0000256" key="14">
    <source>
        <dbReference type="SAM" id="MobiDB-lite"/>
    </source>
</evidence>
<dbReference type="PRINTS" id="PR00249">
    <property type="entry name" value="GPCRSECRETIN"/>
</dbReference>
<sequence>MQATRCLLILGICFLCHGRGARVETPPCPTKATVDCGNDCKCPKNSVCNATSSDYCTCKPGFFHKETNTFEWSKGSCDDINECLPGATRICGPGTICINTPGSYYCQCLTGYEPESGKQKFQNLTEEKCKDIDECRTNASICGPNAKCTNKPGDYTCKCDEKSVPSTGFGDWTNQTSCLRINCRSPAASHTSTPCPQTNALLCDLAEIIASVEPECGALKDQEKKSTEAVQTLLNGIEKLLKTSEWMNIEQMNIKTRHHMATEMLQSIEAALKNLALVLPQRTSFLSNNGSFVEVWKSSDRKVEDITILGNKIRMSLDRRAAIGKRDEGIVIVGMFSFHNMRTFLSEAPFIEGRQESPSQTPKEDVKYNVISEVVTAFVSNEQPYNLKTPIKFTFEIEKKGEKKDAICSYRKIVGNTSFWSTEGCHLTDSNGQRVTCECNHLSSFAVLMAQYPVKSWSLEIITKVGLAISLICLLFAIVTFMFCRSLKGTRNTIHLHLCISLFLANAIFLAGITRVDNELACKIVAGLLHYFFLASFCWMCLEGVELYLMVVKVFKTNAMKQRYMLLAGYGVPLVVVAISAATRSSGYGTRDHCWLSLEHGFIWSFLAPVCIIILLNAIIFIITVYKLAKKFSTINPDISQLKKFRTFTITAIAQLCLLGCTWIVGIFQFNQHTLFVSYLFTILNCLQGTFIFVLHCLMKKQVREEYKRWFCAAINLKTPSTYDKFSSTGAFSSSSSQSRALRPIKESGM</sequence>
<feature type="region of interest" description="Disordered" evidence="14">
    <location>
        <begin position="727"/>
        <end position="750"/>
    </location>
</feature>
<keyword evidence="6" id="KW-0677">Repeat</keyword>
<dbReference type="Pfam" id="PF01825">
    <property type="entry name" value="GPS"/>
    <property type="match status" value="1"/>
</dbReference>
<evidence type="ECO:0000256" key="8">
    <source>
        <dbReference type="ARBA" id="ARBA00022889"/>
    </source>
</evidence>
<dbReference type="InterPro" id="IPR057244">
    <property type="entry name" value="GAIN_B"/>
</dbReference>
<dbReference type="AlphaFoldDB" id="A0AAV7TA44"/>
<feature type="transmembrane region" description="Helical" evidence="15">
    <location>
        <begin position="528"/>
        <end position="552"/>
    </location>
</feature>
<dbReference type="GO" id="GO:0005509">
    <property type="term" value="F:calcium ion binding"/>
    <property type="evidence" value="ECO:0007669"/>
    <property type="project" value="InterPro"/>
</dbReference>
<keyword evidence="2" id="KW-1003">Cell membrane</keyword>
<evidence type="ECO:0000256" key="7">
    <source>
        <dbReference type="ARBA" id="ARBA00022837"/>
    </source>
</evidence>
<dbReference type="Gene3D" id="2.60.220.50">
    <property type="match status" value="1"/>
</dbReference>
<keyword evidence="7" id="KW-0106">Calcium</keyword>
<dbReference type="Gene3D" id="2.10.25.10">
    <property type="entry name" value="Laminin"/>
    <property type="match status" value="3"/>
</dbReference>
<evidence type="ECO:0000259" key="17">
    <source>
        <dbReference type="PROSITE" id="PS50026"/>
    </source>
</evidence>
<reference evidence="20" key="1">
    <citation type="journal article" date="2022" name="bioRxiv">
        <title>Sequencing and chromosome-scale assembly of the giantPleurodeles waltlgenome.</title>
        <authorList>
            <person name="Brown T."/>
            <person name="Elewa A."/>
            <person name="Iarovenko S."/>
            <person name="Subramanian E."/>
            <person name="Araus A.J."/>
            <person name="Petzold A."/>
            <person name="Susuki M."/>
            <person name="Suzuki K.-i.T."/>
            <person name="Hayashi T."/>
            <person name="Toyoda A."/>
            <person name="Oliveira C."/>
            <person name="Osipova E."/>
            <person name="Leigh N.D."/>
            <person name="Simon A."/>
            <person name="Yun M.H."/>
        </authorList>
    </citation>
    <scope>NUCLEOTIDE SEQUENCE</scope>
    <source>
        <strain evidence="20">20211129_DDA</strain>
        <tissue evidence="20">Liver</tissue>
    </source>
</reference>
<dbReference type="FunFam" id="2.10.25.10:FF:000038">
    <property type="entry name" value="Fibrillin 2"/>
    <property type="match status" value="2"/>
</dbReference>
<dbReference type="InterPro" id="IPR017981">
    <property type="entry name" value="GPCR_2-like_7TM"/>
</dbReference>
<keyword evidence="5 16" id="KW-0732">Signal</keyword>
<evidence type="ECO:0000313" key="20">
    <source>
        <dbReference type="EMBL" id="KAJ1172854.1"/>
    </source>
</evidence>
<feature type="transmembrane region" description="Helical" evidence="15">
    <location>
        <begin position="602"/>
        <end position="626"/>
    </location>
</feature>
<feature type="chain" id="PRO_5043451309" description="CD97 antigen" evidence="16">
    <location>
        <begin position="19"/>
        <end position="750"/>
    </location>
</feature>
<comment type="caution">
    <text evidence="13">Lacks conserved residue(s) required for the propagation of feature annotation.</text>
</comment>
<feature type="domain" description="EGF-like" evidence="17">
    <location>
        <begin position="79"/>
        <end position="118"/>
    </location>
</feature>
<dbReference type="FunFam" id="1.20.1070.10:FF:000136">
    <property type="entry name" value="Adhesion G protein-coupled receptor E5"/>
    <property type="match status" value="1"/>
</dbReference>
<evidence type="ECO:0000256" key="11">
    <source>
        <dbReference type="ARBA" id="ARBA00023157"/>
    </source>
</evidence>
<evidence type="ECO:0000259" key="18">
    <source>
        <dbReference type="PROSITE" id="PS50221"/>
    </source>
</evidence>
<dbReference type="GO" id="GO:0007189">
    <property type="term" value="P:adenylate cyclase-activating G protein-coupled receptor signaling pathway"/>
    <property type="evidence" value="ECO:0007669"/>
    <property type="project" value="TreeGrafter"/>
</dbReference>
<dbReference type="GO" id="GO:0007155">
    <property type="term" value="P:cell adhesion"/>
    <property type="evidence" value="ECO:0007669"/>
    <property type="project" value="UniProtKB-KW"/>
</dbReference>
<evidence type="ECO:0000256" key="10">
    <source>
        <dbReference type="ARBA" id="ARBA00023136"/>
    </source>
</evidence>
<dbReference type="SUPFAM" id="SSF81321">
    <property type="entry name" value="Family A G protein-coupled receptor-like"/>
    <property type="match status" value="1"/>
</dbReference>
<comment type="caution">
    <text evidence="20">The sequence shown here is derived from an EMBL/GenBank/DDBJ whole genome shotgun (WGS) entry which is preliminary data.</text>
</comment>
<dbReference type="GO" id="GO:0004930">
    <property type="term" value="F:G protein-coupled receptor activity"/>
    <property type="evidence" value="ECO:0007669"/>
    <property type="project" value="InterPro"/>
</dbReference>
<evidence type="ECO:0008006" key="22">
    <source>
        <dbReference type="Google" id="ProtNLM"/>
    </source>
</evidence>
<evidence type="ECO:0000256" key="5">
    <source>
        <dbReference type="ARBA" id="ARBA00022729"/>
    </source>
</evidence>
<keyword evidence="11" id="KW-1015">Disulfide bond</keyword>
<organism evidence="20 21">
    <name type="scientific">Pleurodeles waltl</name>
    <name type="common">Iberian ribbed newt</name>
    <dbReference type="NCBI Taxonomy" id="8319"/>
    <lineage>
        <taxon>Eukaryota</taxon>
        <taxon>Metazoa</taxon>
        <taxon>Chordata</taxon>
        <taxon>Craniata</taxon>
        <taxon>Vertebrata</taxon>
        <taxon>Euteleostomi</taxon>
        <taxon>Amphibia</taxon>
        <taxon>Batrachia</taxon>
        <taxon>Caudata</taxon>
        <taxon>Salamandroidea</taxon>
        <taxon>Salamandridae</taxon>
        <taxon>Pleurodelinae</taxon>
        <taxon>Pleurodeles</taxon>
    </lineage>
</organism>
<comment type="subcellular location">
    <subcellularLocation>
        <location evidence="1">Cell membrane</location>
        <topology evidence="1">Multi-pass membrane protein</topology>
    </subcellularLocation>
</comment>
<evidence type="ECO:0000256" key="16">
    <source>
        <dbReference type="SAM" id="SignalP"/>
    </source>
</evidence>
<dbReference type="EMBL" id="JANPWB010000007">
    <property type="protein sequence ID" value="KAJ1172854.1"/>
    <property type="molecule type" value="Genomic_DNA"/>
</dbReference>
<dbReference type="InterPro" id="IPR046338">
    <property type="entry name" value="GAIN_dom_sf"/>
</dbReference>
<feature type="domain" description="EGF-like" evidence="17">
    <location>
        <begin position="131"/>
        <end position="175"/>
    </location>
</feature>
<gene>
    <name evidence="20" type="ORF">NDU88_004696</name>
</gene>
<protein>
    <recommendedName>
        <fullName evidence="22">CD97 antigen</fullName>
    </recommendedName>
</protein>
<feature type="transmembrane region" description="Helical" evidence="15">
    <location>
        <begin position="564"/>
        <end position="582"/>
    </location>
</feature>
<feature type="compositionally biased region" description="Low complexity" evidence="14">
    <location>
        <begin position="727"/>
        <end position="739"/>
    </location>
</feature>
<keyword evidence="9 15" id="KW-1133">Transmembrane helix</keyword>
<dbReference type="SMART" id="SM00179">
    <property type="entry name" value="EGF_CA"/>
    <property type="match status" value="2"/>
</dbReference>
<dbReference type="InterPro" id="IPR000152">
    <property type="entry name" value="EGF-type_Asp/Asn_hydroxyl_site"/>
</dbReference>
<evidence type="ECO:0000256" key="9">
    <source>
        <dbReference type="ARBA" id="ARBA00022989"/>
    </source>
</evidence>
<evidence type="ECO:0000256" key="1">
    <source>
        <dbReference type="ARBA" id="ARBA00004651"/>
    </source>
</evidence>
<dbReference type="SUPFAM" id="SSF57196">
    <property type="entry name" value="EGF/Laminin"/>
    <property type="match status" value="2"/>
</dbReference>
<dbReference type="InterPro" id="IPR000742">
    <property type="entry name" value="EGF"/>
</dbReference>
<evidence type="ECO:0000256" key="15">
    <source>
        <dbReference type="SAM" id="Phobius"/>
    </source>
</evidence>
<feature type="transmembrane region" description="Helical" evidence="15">
    <location>
        <begin position="647"/>
        <end position="670"/>
    </location>
</feature>
<dbReference type="PROSITE" id="PS50026">
    <property type="entry name" value="EGF_3"/>
    <property type="match status" value="2"/>
</dbReference>
<keyword evidence="8" id="KW-0130">Cell adhesion</keyword>
<evidence type="ECO:0000313" key="21">
    <source>
        <dbReference type="Proteomes" id="UP001066276"/>
    </source>
</evidence>
<feature type="signal peptide" evidence="16">
    <location>
        <begin position="1"/>
        <end position="18"/>
    </location>
</feature>
<dbReference type="PANTHER" id="PTHR12011">
    <property type="entry name" value="ADHESION G-PROTEIN COUPLED RECEPTOR"/>
    <property type="match status" value="1"/>
</dbReference>
<dbReference type="SMART" id="SM00181">
    <property type="entry name" value="EGF"/>
    <property type="match status" value="3"/>
</dbReference>
<feature type="domain" description="GAIN-B" evidence="18">
    <location>
        <begin position="282"/>
        <end position="455"/>
    </location>
</feature>
<keyword evidence="3 13" id="KW-0245">EGF-like domain</keyword>
<accession>A0AAV7TA44</accession>
<dbReference type="PANTHER" id="PTHR12011:SF348">
    <property type="entry name" value="ADHESION G PROTEIN-COUPLED RECEPTOR E5"/>
    <property type="match status" value="1"/>
</dbReference>
<feature type="domain" description="G-protein coupled receptors family 2 profile 2" evidence="19">
    <location>
        <begin position="459"/>
        <end position="700"/>
    </location>
</feature>
<dbReference type="PROSITE" id="PS01187">
    <property type="entry name" value="EGF_CA"/>
    <property type="match status" value="2"/>
</dbReference>
<dbReference type="InterPro" id="IPR049883">
    <property type="entry name" value="NOTCH1_EGF-like"/>
</dbReference>
<dbReference type="Pfam" id="PF07645">
    <property type="entry name" value="EGF_CA"/>
    <property type="match status" value="2"/>
</dbReference>
<feature type="transmembrane region" description="Helical" evidence="15">
    <location>
        <begin position="496"/>
        <end position="516"/>
    </location>
</feature>
<dbReference type="InterPro" id="IPR000203">
    <property type="entry name" value="GPS"/>
</dbReference>
<dbReference type="PROSITE" id="PS00010">
    <property type="entry name" value="ASX_HYDROXYL"/>
    <property type="match status" value="2"/>
</dbReference>